<evidence type="ECO:0000313" key="1">
    <source>
        <dbReference type="EMBL" id="GGJ55789.1"/>
    </source>
</evidence>
<dbReference type="Proteomes" id="UP000606115">
    <property type="component" value="Unassembled WGS sequence"/>
</dbReference>
<comment type="caution">
    <text evidence="1">The sequence shown here is derived from an EMBL/GenBank/DDBJ whole genome shotgun (WGS) entry which is preliminary data.</text>
</comment>
<dbReference type="GeneID" id="303303709"/>
<accession>A0ABQ2DFE0</accession>
<dbReference type="EMBL" id="BMKX01000002">
    <property type="protein sequence ID" value="GGJ55789.1"/>
    <property type="molecule type" value="Genomic_DNA"/>
</dbReference>
<keyword evidence="2" id="KW-1185">Reference proteome</keyword>
<sequence>MLLKMLQAKLPGYFPDTCTPELLDMLFEERPALQEMRTRVLRTLKTIRELDEDNPRRQALEQIPPEDAYCQALRQYLQHDQNCYKSRQQGRELPQGYDYLGDVYEDYLNWMEVNSAIAHLDFISA</sequence>
<protein>
    <submittedName>
        <fullName evidence="1">Uncharacterized protein</fullName>
    </submittedName>
</protein>
<name>A0ABQ2DFE0_9MICC</name>
<reference evidence="2" key="1">
    <citation type="journal article" date="2019" name="Int. J. Syst. Evol. Microbiol.">
        <title>The Global Catalogue of Microorganisms (GCM) 10K type strain sequencing project: providing services to taxonomists for standard genome sequencing and annotation.</title>
        <authorList>
            <consortium name="The Broad Institute Genomics Platform"/>
            <consortium name="The Broad Institute Genome Sequencing Center for Infectious Disease"/>
            <person name="Wu L."/>
            <person name="Ma J."/>
        </authorList>
    </citation>
    <scope>NUCLEOTIDE SEQUENCE [LARGE SCALE GENOMIC DNA]</scope>
    <source>
        <strain evidence="2">CGMCC 1.3685</strain>
    </source>
</reference>
<evidence type="ECO:0000313" key="2">
    <source>
        <dbReference type="Proteomes" id="UP000606115"/>
    </source>
</evidence>
<proteinExistence type="predicted"/>
<dbReference type="RefSeq" id="WP_188684564.1">
    <property type="nucleotide sequence ID" value="NZ_BMKX01000002.1"/>
</dbReference>
<organism evidence="1 2">
    <name type="scientific">Glutamicibacter ardleyensis</name>
    <dbReference type="NCBI Taxonomy" id="225894"/>
    <lineage>
        <taxon>Bacteria</taxon>
        <taxon>Bacillati</taxon>
        <taxon>Actinomycetota</taxon>
        <taxon>Actinomycetes</taxon>
        <taxon>Micrococcales</taxon>
        <taxon>Micrococcaceae</taxon>
        <taxon>Glutamicibacter</taxon>
    </lineage>
</organism>
<gene>
    <name evidence="1" type="ORF">GCM10007173_13270</name>
</gene>